<dbReference type="PANTHER" id="PTHR23403">
    <property type="entry name" value="TREHALASE"/>
    <property type="match status" value="1"/>
</dbReference>
<proteinExistence type="inferred from homology"/>
<keyword evidence="5 6" id="KW-0326">Glycosidase</keyword>
<dbReference type="Pfam" id="PF01204">
    <property type="entry name" value="Trehalase"/>
    <property type="match status" value="1"/>
</dbReference>
<dbReference type="GO" id="GO:0004555">
    <property type="term" value="F:alpha,alpha-trehalase activity"/>
    <property type="evidence" value="ECO:0007669"/>
    <property type="project" value="UniProtKB-EC"/>
</dbReference>
<sequence length="208" mass="23667">MREEFRLSMQKVFFNSSIGAWFDYNLQTKAHNTEFYPSVAVPLFAGCYQPLNLAKSQRIYEYMKKVGVFKYPGGVPTSLILNSGQQWDFPNGWSPLNHMVIEGLRKSDSAQMQDQAFQIAKKWIHGNYKVYLETGHMWEKYDVIGKSPKPGAGGEYDVQSGFGWTNGVILDLLVSYNTRIQAPNSFANSRISSASTIFFILLSAFRLF</sequence>
<evidence type="ECO:0000313" key="7">
    <source>
        <dbReference type="EMBL" id="MFH4973502.1"/>
    </source>
</evidence>
<dbReference type="AlphaFoldDB" id="A0ABD6E9Z6"/>
<dbReference type="PRINTS" id="PR00744">
    <property type="entry name" value="GLHYDRLASE37"/>
</dbReference>
<evidence type="ECO:0000256" key="5">
    <source>
        <dbReference type="ARBA" id="ARBA00023295"/>
    </source>
</evidence>
<evidence type="ECO:0000256" key="1">
    <source>
        <dbReference type="ARBA" id="ARBA00005615"/>
    </source>
</evidence>
<dbReference type="InterPro" id="IPR012341">
    <property type="entry name" value="6hp_glycosidase-like_sf"/>
</dbReference>
<dbReference type="InterPro" id="IPR008928">
    <property type="entry name" value="6-hairpin_glycosidase_sf"/>
</dbReference>
<dbReference type="EC" id="3.2.1.28" evidence="2 6"/>
<comment type="caution">
    <text evidence="7">The sequence shown here is derived from an EMBL/GenBank/DDBJ whole genome shotgun (WGS) entry which is preliminary data.</text>
</comment>
<evidence type="ECO:0000256" key="6">
    <source>
        <dbReference type="RuleBase" id="RU361180"/>
    </source>
</evidence>
<dbReference type="Proteomes" id="UP001608902">
    <property type="component" value="Unassembled WGS sequence"/>
</dbReference>
<gene>
    <name evidence="7" type="ORF">AB6A40_000211</name>
</gene>
<organism evidence="7 8">
    <name type="scientific">Gnathostoma spinigerum</name>
    <dbReference type="NCBI Taxonomy" id="75299"/>
    <lineage>
        <taxon>Eukaryota</taxon>
        <taxon>Metazoa</taxon>
        <taxon>Ecdysozoa</taxon>
        <taxon>Nematoda</taxon>
        <taxon>Chromadorea</taxon>
        <taxon>Rhabditida</taxon>
        <taxon>Spirurina</taxon>
        <taxon>Gnathostomatomorpha</taxon>
        <taxon>Gnathostomatoidea</taxon>
        <taxon>Gnathostomatidae</taxon>
        <taxon>Gnathostoma</taxon>
    </lineage>
</organism>
<dbReference type="InterPro" id="IPR001661">
    <property type="entry name" value="Glyco_hydro_37"/>
</dbReference>
<comment type="similarity">
    <text evidence="1 6">Belongs to the glycosyl hydrolase 37 family.</text>
</comment>
<dbReference type="PROSITE" id="PS00928">
    <property type="entry name" value="TREHALASE_2"/>
    <property type="match status" value="1"/>
</dbReference>
<dbReference type="SUPFAM" id="SSF48208">
    <property type="entry name" value="Six-hairpin glycosidases"/>
    <property type="match status" value="1"/>
</dbReference>
<comment type="catalytic activity">
    <reaction evidence="6">
        <text>alpha,alpha-trehalose + H2O = alpha-D-glucose + beta-D-glucose</text>
        <dbReference type="Rhea" id="RHEA:32675"/>
        <dbReference type="ChEBI" id="CHEBI:15377"/>
        <dbReference type="ChEBI" id="CHEBI:15903"/>
        <dbReference type="ChEBI" id="CHEBI:16551"/>
        <dbReference type="ChEBI" id="CHEBI:17925"/>
        <dbReference type="EC" id="3.2.1.28"/>
    </reaction>
</comment>
<evidence type="ECO:0000256" key="2">
    <source>
        <dbReference type="ARBA" id="ARBA00012757"/>
    </source>
</evidence>
<evidence type="ECO:0000256" key="4">
    <source>
        <dbReference type="ARBA" id="ARBA00022801"/>
    </source>
</evidence>
<keyword evidence="4 6" id="KW-0378">Hydrolase</keyword>
<dbReference type="EMBL" id="JBGFUD010000052">
    <property type="protein sequence ID" value="MFH4973502.1"/>
    <property type="molecule type" value="Genomic_DNA"/>
</dbReference>
<keyword evidence="8" id="KW-1185">Reference proteome</keyword>
<protein>
    <recommendedName>
        <fullName evidence="3 6">Trehalase</fullName>
        <ecNumber evidence="2 6">3.2.1.28</ecNumber>
    </recommendedName>
    <alternativeName>
        <fullName evidence="6">Alpha-trehalose glucohydrolase</fullName>
    </alternativeName>
</protein>
<accession>A0ABD6E9Z6</accession>
<evidence type="ECO:0000256" key="3">
    <source>
        <dbReference type="ARBA" id="ARBA00019905"/>
    </source>
</evidence>
<dbReference type="PANTHER" id="PTHR23403:SF5">
    <property type="entry name" value="TREHALASE"/>
    <property type="match status" value="1"/>
</dbReference>
<reference evidence="7 8" key="1">
    <citation type="submission" date="2024-08" db="EMBL/GenBank/DDBJ databases">
        <title>Gnathostoma spinigerum genome.</title>
        <authorList>
            <person name="Gonzalez-Bertolin B."/>
            <person name="Monzon S."/>
            <person name="Zaballos A."/>
            <person name="Jimenez P."/>
            <person name="Dekumyoy P."/>
            <person name="Varona S."/>
            <person name="Cuesta I."/>
            <person name="Sumanam S."/>
            <person name="Adisakwattana P."/>
            <person name="Gasser R.B."/>
            <person name="Hernandez-Gonzalez A."/>
            <person name="Young N.D."/>
            <person name="Perteguer M.J."/>
        </authorList>
    </citation>
    <scope>NUCLEOTIDE SEQUENCE [LARGE SCALE GENOMIC DNA]</scope>
    <source>
        <strain evidence="7">AL3</strain>
        <tissue evidence="7">Liver</tissue>
    </source>
</reference>
<evidence type="ECO:0000313" key="8">
    <source>
        <dbReference type="Proteomes" id="UP001608902"/>
    </source>
</evidence>
<dbReference type="InterPro" id="IPR018232">
    <property type="entry name" value="Glyco_hydro_37_CS"/>
</dbReference>
<dbReference type="Gene3D" id="1.50.10.10">
    <property type="match status" value="1"/>
</dbReference>
<name>A0ABD6E9Z6_9BILA</name>